<evidence type="ECO:0000256" key="4">
    <source>
        <dbReference type="ARBA" id="ARBA00022386"/>
    </source>
</evidence>
<dbReference type="Gene3D" id="1.10.10.10">
    <property type="entry name" value="Winged helix-like DNA-binding domain superfamily/Winged helix DNA-binding domain"/>
    <property type="match status" value="1"/>
</dbReference>
<dbReference type="PATRIC" id="fig|1385369.3.peg.6098"/>
<dbReference type="InterPro" id="IPR001367">
    <property type="entry name" value="Fe_dep_repressor"/>
</dbReference>
<sequence length="148" mass="16756">MTETKADTRPDRRAAAFARIRDAHQTEVAEDYVELIDDLIAERGEARLVDVSAHMGVTHATAAKIIARLKREGLVLNRPYRSIFLTEDGTRMANMARQRHRVVFDFLRAIGIDRETAEADSEGMEHHASDQTLAAMERLTAEILNRRT</sequence>
<dbReference type="InterPro" id="IPR036390">
    <property type="entry name" value="WH_DNA-bd_sf"/>
</dbReference>
<dbReference type="Pfam" id="PF02742">
    <property type="entry name" value="Fe_dep_repr_C"/>
    <property type="match status" value="1"/>
</dbReference>
<keyword evidence="9" id="KW-0010">Activator</keyword>
<evidence type="ECO:0000256" key="9">
    <source>
        <dbReference type="ARBA" id="ARBA00023159"/>
    </source>
</evidence>
<comment type="subcellular location">
    <subcellularLocation>
        <location evidence="1">Cytoplasm</location>
    </subcellularLocation>
</comment>
<dbReference type="GO" id="GO:0003677">
    <property type="term" value="F:DNA binding"/>
    <property type="evidence" value="ECO:0007669"/>
    <property type="project" value="UniProtKB-KW"/>
</dbReference>
<evidence type="ECO:0000313" key="15">
    <source>
        <dbReference type="EMBL" id="EWY36869.1"/>
    </source>
</evidence>
<evidence type="ECO:0000256" key="11">
    <source>
        <dbReference type="ARBA" id="ARBA00023211"/>
    </source>
</evidence>
<comment type="subunit">
    <text evidence="3">Homodimer.</text>
</comment>
<dbReference type="InterPro" id="IPR050536">
    <property type="entry name" value="DtxR_MntR_Metal-Reg"/>
</dbReference>
<evidence type="ECO:0000259" key="14">
    <source>
        <dbReference type="PROSITE" id="PS50944"/>
    </source>
</evidence>
<evidence type="ECO:0000256" key="5">
    <source>
        <dbReference type="ARBA" id="ARBA00022490"/>
    </source>
</evidence>
<name>W9GSY0_9PROT</name>
<keyword evidence="5" id="KW-0963">Cytoplasm</keyword>
<proteinExistence type="inferred from homology"/>
<evidence type="ECO:0000256" key="2">
    <source>
        <dbReference type="ARBA" id="ARBA00007871"/>
    </source>
</evidence>
<dbReference type="PANTHER" id="PTHR33238">
    <property type="entry name" value="IRON (METAL) DEPENDENT REPRESSOR, DTXR FAMILY"/>
    <property type="match status" value="1"/>
</dbReference>
<evidence type="ECO:0000256" key="10">
    <source>
        <dbReference type="ARBA" id="ARBA00023163"/>
    </source>
</evidence>
<dbReference type="OrthoDB" id="9791355at2"/>
<dbReference type="InterPro" id="IPR022687">
    <property type="entry name" value="HTH_DTXR"/>
</dbReference>
<protein>
    <recommendedName>
        <fullName evidence="4">Transcriptional regulator MntR</fullName>
    </recommendedName>
    <alternativeName>
        <fullName evidence="13">Manganese transport regulator</fullName>
    </alternativeName>
</protein>
<dbReference type="InterPro" id="IPR036421">
    <property type="entry name" value="Fe_dep_repressor_sf"/>
</dbReference>
<dbReference type="PANTHER" id="PTHR33238:SF11">
    <property type="entry name" value="TRANSCRIPTIONAL REGULATOR MNTR"/>
    <property type="match status" value="1"/>
</dbReference>
<evidence type="ECO:0000256" key="8">
    <source>
        <dbReference type="ARBA" id="ARBA00023125"/>
    </source>
</evidence>
<dbReference type="InterPro" id="IPR022689">
    <property type="entry name" value="Iron_dep_repressor"/>
</dbReference>
<dbReference type="SUPFAM" id="SSF47979">
    <property type="entry name" value="Iron-dependent repressor protein, dimerization domain"/>
    <property type="match status" value="1"/>
</dbReference>
<keyword evidence="8" id="KW-0238">DNA-binding</keyword>
<dbReference type="GO" id="GO:0003700">
    <property type="term" value="F:DNA-binding transcription factor activity"/>
    <property type="evidence" value="ECO:0007669"/>
    <property type="project" value="InterPro"/>
</dbReference>
<feature type="domain" description="HTH dtxR-type" evidence="14">
    <location>
        <begin position="26"/>
        <end position="86"/>
    </location>
</feature>
<evidence type="ECO:0000256" key="6">
    <source>
        <dbReference type="ARBA" id="ARBA00022491"/>
    </source>
</evidence>
<comment type="function">
    <text evidence="12">In the presence of manganese, represses expression of mntH and mntS. Up-regulates expression of mntP.</text>
</comment>
<reference evidence="15 16" key="1">
    <citation type="submission" date="2013-08" db="EMBL/GenBank/DDBJ databases">
        <title>The genome sequence of Skermanella stibiiresistens.</title>
        <authorList>
            <person name="Zhu W."/>
            <person name="Wang G."/>
        </authorList>
    </citation>
    <scope>NUCLEOTIDE SEQUENCE [LARGE SCALE GENOMIC DNA]</scope>
    <source>
        <strain evidence="15 16">SB22</strain>
    </source>
</reference>
<dbReference type="GO" id="GO:0046983">
    <property type="term" value="F:protein dimerization activity"/>
    <property type="evidence" value="ECO:0007669"/>
    <property type="project" value="InterPro"/>
</dbReference>
<keyword evidence="7" id="KW-0805">Transcription regulation</keyword>
<dbReference type="SMART" id="SM00529">
    <property type="entry name" value="HTH_DTXR"/>
    <property type="match status" value="1"/>
</dbReference>
<dbReference type="GO" id="GO:0046914">
    <property type="term" value="F:transition metal ion binding"/>
    <property type="evidence" value="ECO:0007669"/>
    <property type="project" value="InterPro"/>
</dbReference>
<comment type="similarity">
    <text evidence="2">Belongs to the DtxR/MntR family.</text>
</comment>
<dbReference type="RefSeq" id="WP_037459869.1">
    <property type="nucleotide sequence ID" value="NZ_AVFL01000034.1"/>
</dbReference>
<keyword evidence="16" id="KW-1185">Reference proteome</keyword>
<gene>
    <name evidence="15" type="ORF">N825_23120</name>
</gene>
<evidence type="ECO:0000313" key="16">
    <source>
        <dbReference type="Proteomes" id="UP000019486"/>
    </source>
</evidence>
<evidence type="ECO:0000256" key="1">
    <source>
        <dbReference type="ARBA" id="ARBA00004496"/>
    </source>
</evidence>
<accession>W9GSY0</accession>
<keyword evidence="6" id="KW-0678">Repressor</keyword>
<dbReference type="STRING" id="1385369.N825_23120"/>
<dbReference type="NCBIfam" id="NF008273">
    <property type="entry name" value="PRK11050.1"/>
    <property type="match status" value="1"/>
</dbReference>
<dbReference type="InterPro" id="IPR036388">
    <property type="entry name" value="WH-like_DNA-bd_sf"/>
</dbReference>
<dbReference type="AlphaFoldDB" id="W9GSY0"/>
<keyword evidence="11" id="KW-0464">Manganese</keyword>
<evidence type="ECO:0000256" key="3">
    <source>
        <dbReference type="ARBA" id="ARBA00011738"/>
    </source>
</evidence>
<evidence type="ECO:0000256" key="7">
    <source>
        <dbReference type="ARBA" id="ARBA00023015"/>
    </source>
</evidence>
<comment type="caution">
    <text evidence="15">The sequence shown here is derived from an EMBL/GenBank/DDBJ whole genome shotgun (WGS) entry which is preliminary data.</text>
</comment>
<dbReference type="Gene3D" id="1.10.60.10">
    <property type="entry name" value="Iron dependent repressor, metal binding and dimerisation domain"/>
    <property type="match status" value="1"/>
</dbReference>
<dbReference type="Pfam" id="PF01325">
    <property type="entry name" value="Fe_dep_repress"/>
    <property type="match status" value="1"/>
</dbReference>
<organism evidence="15 16">
    <name type="scientific">Skermanella stibiiresistens SB22</name>
    <dbReference type="NCBI Taxonomy" id="1385369"/>
    <lineage>
        <taxon>Bacteria</taxon>
        <taxon>Pseudomonadati</taxon>
        <taxon>Pseudomonadota</taxon>
        <taxon>Alphaproteobacteria</taxon>
        <taxon>Rhodospirillales</taxon>
        <taxon>Azospirillaceae</taxon>
        <taxon>Skermanella</taxon>
    </lineage>
</organism>
<dbReference type="GO" id="GO:0005737">
    <property type="term" value="C:cytoplasm"/>
    <property type="evidence" value="ECO:0007669"/>
    <property type="project" value="UniProtKB-SubCell"/>
</dbReference>
<dbReference type="Proteomes" id="UP000019486">
    <property type="component" value="Unassembled WGS sequence"/>
</dbReference>
<evidence type="ECO:0000256" key="12">
    <source>
        <dbReference type="ARBA" id="ARBA00025185"/>
    </source>
</evidence>
<evidence type="ECO:0000256" key="13">
    <source>
        <dbReference type="ARBA" id="ARBA00032593"/>
    </source>
</evidence>
<dbReference type="SUPFAM" id="SSF46785">
    <property type="entry name" value="Winged helix' DNA-binding domain"/>
    <property type="match status" value="1"/>
</dbReference>
<dbReference type="PROSITE" id="PS50944">
    <property type="entry name" value="HTH_DTXR"/>
    <property type="match status" value="1"/>
</dbReference>
<keyword evidence="10" id="KW-0804">Transcription</keyword>
<dbReference type="EMBL" id="AVFL01000034">
    <property type="protein sequence ID" value="EWY36869.1"/>
    <property type="molecule type" value="Genomic_DNA"/>
</dbReference>